<reference evidence="2" key="1">
    <citation type="journal article" date="2019" name="Int. J. Syst. Evol. Microbiol.">
        <title>The Global Catalogue of Microorganisms (GCM) 10K type strain sequencing project: providing services to taxonomists for standard genome sequencing and annotation.</title>
        <authorList>
            <consortium name="The Broad Institute Genomics Platform"/>
            <consortium name="The Broad Institute Genome Sequencing Center for Infectious Disease"/>
            <person name="Wu L."/>
            <person name="Ma J."/>
        </authorList>
    </citation>
    <scope>NUCLEOTIDE SEQUENCE [LARGE SCALE GENOMIC DNA]</scope>
    <source>
        <strain evidence="2">JCM 17939</strain>
    </source>
</reference>
<name>A0ABP8UBT4_9ACTN</name>
<proteinExistence type="predicted"/>
<dbReference type="Proteomes" id="UP001501442">
    <property type="component" value="Unassembled WGS sequence"/>
</dbReference>
<evidence type="ECO:0000313" key="1">
    <source>
        <dbReference type="EMBL" id="GAA4626347.1"/>
    </source>
</evidence>
<sequence>MVPPCEPGVFFSIRFQKPVDLFVPNSYYVDGPGGDMQVWIRRVHLVRLHVELEKEAAADFNIQNFIAKIRKNLRPEVEEEHSVESGHQYTTHISKGMIGHMRYRVFGLRLGFDQWRIFHNCGRLRINSGVATFPTIREGWRFWETRAWPKAEKKKAAGAPKGRKNRLFGEVTAGFGGPLRRHVTGIR</sequence>
<comment type="caution">
    <text evidence="1">The sequence shown here is derived from an EMBL/GenBank/DDBJ whole genome shotgun (WGS) entry which is preliminary data.</text>
</comment>
<accession>A0ABP8UBT4</accession>
<keyword evidence="2" id="KW-1185">Reference proteome</keyword>
<evidence type="ECO:0000313" key="2">
    <source>
        <dbReference type="Proteomes" id="UP001501442"/>
    </source>
</evidence>
<dbReference type="EMBL" id="BAABHK010000004">
    <property type="protein sequence ID" value="GAA4626347.1"/>
    <property type="molecule type" value="Genomic_DNA"/>
</dbReference>
<gene>
    <name evidence="1" type="ORF">GCM10023196_034230</name>
</gene>
<dbReference type="RefSeq" id="WP_345431810.1">
    <property type="nucleotide sequence ID" value="NZ_BAABHK010000004.1"/>
</dbReference>
<protein>
    <submittedName>
        <fullName evidence="1">Uncharacterized protein</fullName>
    </submittedName>
</protein>
<organism evidence="1 2">
    <name type="scientific">Actinoallomurus vinaceus</name>
    <dbReference type="NCBI Taxonomy" id="1080074"/>
    <lineage>
        <taxon>Bacteria</taxon>
        <taxon>Bacillati</taxon>
        <taxon>Actinomycetota</taxon>
        <taxon>Actinomycetes</taxon>
        <taxon>Streptosporangiales</taxon>
        <taxon>Thermomonosporaceae</taxon>
        <taxon>Actinoallomurus</taxon>
    </lineage>
</organism>